<protein>
    <submittedName>
        <fullName evidence="3">M61 family peptidase</fullName>
    </submittedName>
</protein>
<accession>A0A396RM89</accession>
<feature type="signal peptide" evidence="1">
    <location>
        <begin position="1"/>
        <end position="21"/>
    </location>
</feature>
<dbReference type="SUPFAM" id="SSF50156">
    <property type="entry name" value="PDZ domain-like"/>
    <property type="match status" value="1"/>
</dbReference>
<dbReference type="InterPro" id="IPR001478">
    <property type="entry name" value="PDZ"/>
</dbReference>
<dbReference type="Pfam" id="PF05299">
    <property type="entry name" value="Peptidase_M61"/>
    <property type="match status" value="1"/>
</dbReference>
<dbReference type="PROSITE" id="PS50106">
    <property type="entry name" value="PDZ"/>
    <property type="match status" value="1"/>
</dbReference>
<evidence type="ECO:0000313" key="4">
    <source>
        <dbReference type="Proteomes" id="UP000266693"/>
    </source>
</evidence>
<dbReference type="InterPro" id="IPR036034">
    <property type="entry name" value="PDZ_sf"/>
</dbReference>
<name>A0A396RM89_9SPHN</name>
<feature type="domain" description="PDZ" evidence="2">
    <location>
        <begin position="530"/>
        <end position="609"/>
    </location>
</feature>
<dbReference type="InterPro" id="IPR027268">
    <property type="entry name" value="Peptidase_M4/M1_CTD_sf"/>
</dbReference>
<dbReference type="SMART" id="SM00228">
    <property type="entry name" value="PDZ"/>
    <property type="match status" value="1"/>
</dbReference>
<dbReference type="InterPro" id="IPR040756">
    <property type="entry name" value="Peptidase_M61_N"/>
</dbReference>
<keyword evidence="4" id="KW-1185">Reference proteome</keyword>
<proteinExistence type="predicted"/>
<dbReference type="InterPro" id="IPR007963">
    <property type="entry name" value="Peptidase_M61_catalytic"/>
</dbReference>
<comment type="caution">
    <text evidence="3">The sequence shown here is derived from an EMBL/GenBank/DDBJ whole genome shotgun (WGS) entry which is preliminary data.</text>
</comment>
<dbReference type="RefSeq" id="WP_118863791.1">
    <property type="nucleotide sequence ID" value="NZ_QWLV01000003.1"/>
</dbReference>
<dbReference type="InterPro" id="IPR024191">
    <property type="entry name" value="Peptidase_M61"/>
</dbReference>
<dbReference type="EMBL" id="QWLV01000003">
    <property type="protein sequence ID" value="RHW17524.1"/>
    <property type="molecule type" value="Genomic_DNA"/>
</dbReference>
<dbReference type="Proteomes" id="UP000266693">
    <property type="component" value="Unassembled WGS sequence"/>
</dbReference>
<dbReference type="Pfam" id="PF17899">
    <property type="entry name" value="Peptidase_M61_N"/>
    <property type="match status" value="1"/>
</dbReference>
<organism evidence="3 4">
    <name type="scientific">Sphingomonas gilva</name>
    <dbReference type="NCBI Taxonomy" id="2305907"/>
    <lineage>
        <taxon>Bacteria</taxon>
        <taxon>Pseudomonadati</taxon>
        <taxon>Pseudomonadota</taxon>
        <taxon>Alphaproteobacteria</taxon>
        <taxon>Sphingomonadales</taxon>
        <taxon>Sphingomonadaceae</taxon>
        <taxon>Sphingomonas</taxon>
    </lineage>
</organism>
<dbReference type="OrthoDB" id="9778516at2"/>
<feature type="chain" id="PRO_5017353287" evidence="1">
    <location>
        <begin position="22"/>
        <end position="644"/>
    </location>
</feature>
<keyword evidence="1" id="KW-0732">Signal</keyword>
<sequence>MQSKMIIAGTLALAAASPALAQVTPGNSAPATTAPYADTIPAAVDRAYPGTMRLEVDARNVAQGYVDITQTIPVAAAGPMVLLYPKWLPGTHAPEGQPANLAGLSFTVGGKPLAWKRDPLDMTAFHIEVPQGARAVEARFQFLDSRAPDGTERRTMAPALMNLQWEKLSLYPAGYYVRRIPVTTELRIPAGWTAYTALRGKVSGDRTTYETVAYDTLVDSPVFAGKHARSLVIGEDVRLNIVGDTAASIEATEEQVQFHRNLVAQADKLFGARHFDRYDFLLAVTDEMSGIGLEHHRSSENAVGADLFSNWKNNVGARDLLPHEYVHSWNGKFRRGADLWTPDYRTPMRDSMLWVYEGLTSFFGPVLAARSGLWSRDEFLGWVAATAATYAEGQPGQVWRSIADTTNDPIITLHTGVSEWSSWSRGYDYYPAAAMVWLEADQIIRQRSKGKRSLDDFARTFFGVRDGDWGELTYTLEDVIADMNAVEPYDWGGFFNDRIYTARVGGLDGGVKLGGYALAFGPELNAYNEAASADQEGVGLSYSLGLGTDGEGKIGYVRWAGPAFRAGLRSGDRILAVGDRSFDGDALEERVKASGKGSEPISLLVQSGDRVHRVAIPYTDGLRYARLEPAGAGPRGLDALIAPR</sequence>
<evidence type="ECO:0000313" key="3">
    <source>
        <dbReference type="EMBL" id="RHW17524.1"/>
    </source>
</evidence>
<evidence type="ECO:0000259" key="2">
    <source>
        <dbReference type="PROSITE" id="PS50106"/>
    </source>
</evidence>
<dbReference type="Gene3D" id="1.10.390.10">
    <property type="entry name" value="Neutral Protease Domain 2"/>
    <property type="match status" value="1"/>
</dbReference>
<gene>
    <name evidence="3" type="ORF">D1610_08655</name>
</gene>
<dbReference type="PIRSF" id="PIRSF016493">
    <property type="entry name" value="Glycyl_aminpptds"/>
    <property type="match status" value="1"/>
</dbReference>
<evidence type="ECO:0000256" key="1">
    <source>
        <dbReference type="SAM" id="SignalP"/>
    </source>
</evidence>
<dbReference type="Gene3D" id="2.30.42.10">
    <property type="match status" value="1"/>
</dbReference>
<dbReference type="Gene3D" id="2.60.40.3650">
    <property type="match status" value="1"/>
</dbReference>
<dbReference type="AlphaFoldDB" id="A0A396RM89"/>
<reference evidence="3 4" key="1">
    <citation type="submission" date="2018-08" db="EMBL/GenBank/DDBJ databases">
        <title>The multiple taxonomic identification of Sphingomonas gilva.</title>
        <authorList>
            <person name="Zhu D."/>
            <person name="Zheng S."/>
        </authorList>
    </citation>
    <scope>NUCLEOTIDE SEQUENCE [LARGE SCALE GENOMIC DNA]</scope>
    <source>
        <strain evidence="3 4">ZDH117</strain>
    </source>
</reference>